<dbReference type="InterPro" id="IPR003593">
    <property type="entry name" value="AAA+_ATPase"/>
</dbReference>
<dbReference type="PRINTS" id="PR01590">
    <property type="entry name" value="HTHFIS"/>
</dbReference>
<keyword evidence="4" id="KW-0804">Transcription</keyword>
<dbReference type="SMART" id="SM00382">
    <property type="entry name" value="AAA"/>
    <property type="match status" value="1"/>
</dbReference>
<dbReference type="AlphaFoldDB" id="A0A369CF52"/>
<accession>A0A369CF52</accession>
<feature type="domain" description="Sigma-54 factor interaction" evidence="6">
    <location>
        <begin position="145"/>
        <end position="374"/>
    </location>
</feature>
<dbReference type="InterPro" id="IPR002078">
    <property type="entry name" value="Sigma_54_int"/>
</dbReference>
<sequence length="451" mass="50311">MPERPLLYFVDDDTVANRLFLRAGERLGYRCEVFTSATECLEALERQVPALVLTDLNMPGMDGFELIRTLAERFSQLPILAITGQSTVERAVQAMQAGAADFLKKPYELRELDMAIQRTLRFSAVSAENRRLKQRLQREKGARDMAGESPAMDEVNRMIDKLAAVDCCVILQGGSGVGKELVARAIHERGPRSDEPFTVIDCGAIADTLLESELFGHRKGAFTGAERDRTGLLESAGAGTVFLDEIGNISDAMQVKLLRVLQERTVTPVGGTEVIPIRARFIAASNRDLAALVARGEFRHDLYHRLNVVTLAIPSLAERREDIPLLVRRFAEEFAHKYDRPVRHFTGSVLQRLQQRPWEGNVRELRNFVERCVIMSDGDHLEPLDEPAAPAARPANVFGPGGGSPETLEEMELRYIREVLDSVGGNQRQAAEILGINRTTLWRKLRTVEEA</sequence>
<keyword evidence="5" id="KW-0597">Phosphoprotein</keyword>
<dbReference type="GO" id="GO:0000160">
    <property type="term" value="P:phosphorelay signal transduction system"/>
    <property type="evidence" value="ECO:0007669"/>
    <property type="project" value="InterPro"/>
</dbReference>
<dbReference type="InterPro" id="IPR002197">
    <property type="entry name" value="HTH_Fis"/>
</dbReference>
<feature type="modified residue" description="4-aspartylphosphate" evidence="5">
    <location>
        <position position="55"/>
    </location>
</feature>
<dbReference type="Proteomes" id="UP000252707">
    <property type="component" value="Unassembled WGS sequence"/>
</dbReference>
<dbReference type="PANTHER" id="PTHR32071">
    <property type="entry name" value="TRANSCRIPTIONAL REGULATORY PROTEIN"/>
    <property type="match status" value="1"/>
</dbReference>
<dbReference type="Gene3D" id="3.40.50.2300">
    <property type="match status" value="1"/>
</dbReference>
<dbReference type="EMBL" id="QPJY01000002">
    <property type="protein sequence ID" value="RCX32303.1"/>
    <property type="molecule type" value="Genomic_DNA"/>
</dbReference>
<dbReference type="SUPFAM" id="SSF52172">
    <property type="entry name" value="CheY-like"/>
    <property type="match status" value="1"/>
</dbReference>
<dbReference type="SUPFAM" id="SSF52540">
    <property type="entry name" value="P-loop containing nucleoside triphosphate hydrolases"/>
    <property type="match status" value="1"/>
</dbReference>
<dbReference type="RefSeq" id="WP_114279104.1">
    <property type="nucleotide sequence ID" value="NZ_QPJY01000002.1"/>
</dbReference>
<protein>
    <submittedName>
        <fullName evidence="8">Two-component system response regulator HydG/two-component system response regulator AtoC</fullName>
    </submittedName>
</protein>
<dbReference type="Pfam" id="PF00072">
    <property type="entry name" value="Response_reg"/>
    <property type="match status" value="1"/>
</dbReference>
<comment type="caution">
    <text evidence="8">The sequence shown here is derived from an EMBL/GenBank/DDBJ whole genome shotgun (WGS) entry which is preliminary data.</text>
</comment>
<keyword evidence="3" id="KW-0805">Transcription regulation</keyword>
<keyword evidence="9" id="KW-1185">Reference proteome</keyword>
<evidence type="ECO:0000313" key="9">
    <source>
        <dbReference type="Proteomes" id="UP000252707"/>
    </source>
</evidence>
<evidence type="ECO:0000256" key="5">
    <source>
        <dbReference type="PROSITE-ProRule" id="PRU00169"/>
    </source>
</evidence>
<dbReference type="InterPro" id="IPR001789">
    <property type="entry name" value="Sig_transdc_resp-reg_receiver"/>
</dbReference>
<dbReference type="InterPro" id="IPR058031">
    <property type="entry name" value="AAA_lid_NorR"/>
</dbReference>
<evidence type="ECO:0000256" key="2">
    <source>
        <dbReference type="ARBA" id="ARBA00022840"/>
    </source>
</evidence>
<dbReference type="InterPro" id="IPR011006">
    <property type="entry name" value="CheY-like_superfamily"/>
</dbReference>
<evidence type="ECO:0000259" key="7">
    <source>
        <dbReference type="PROSITE" id="PS50110"/>
    </source>
</evidence>
<dbReference type="PROSITE" id="PS50045">
    <property type="entry name" value="SIGMA54_INTERACT_4"/>
    <property type="match status" value="1"/>
</dbReference>
<dbReference type="OrthoDB" id="9804019at2"/>
<dbReference type="SUPFAM" id="SSF46689">
    <property type="entry name" value="Homeodomain-like"/>
    <property type="match status" value="1"/>
</dbReference>
<dbReference type="CDD" id="cd00009">
    <property type="entry name" value="AAA"/>
    <property type="match status" value="1"/>
</dbReference>
<dbReference type="Pfam" id="PF25601">
    <property type="entry name" value="AAA_lid_14"/>
    <property type="match status" value="1"/>
</dbReference>
<proteinExistence type="predicted"/>
<keyword evidence="2" id="KW-0067">ATP-binding</keyword>
<dbReference type="FunFam" id="3.40.50.300:FF:000006">
    <property type="entry name" value="DNA-binding transcriptional regulator NtrC"/>
    <property type="match status" value="1"/>
</dbReference>
<evidence type="ECO:0000256" key="3">
    <source>
        <dbReference type="ARBA" id="ARBA00023015"/>
    </source>
</evidence>
<dbReference type="InterPro" id="IPR027417">
    <property type="entry name" value="P-loop_NTPase"/>
</dbReference>
<dbReference type="Pfam" id="PF00158">
    <property type="entry name" value="Sigma54_activat"/>
    <property type="match status" value="1"/>
</dbReference>
<reference evidence="8 9" key="1">
    <citation type="submission" date="2018-07" db="EMBL/GenBank/DDBJ databases">
        <title>Genomic Encyclopedia of Type Strains, Phase IV (KMG-IV): sequencing the most valuable type-strain genomes for metagenomic binning, comparative biology and taxonomic classification.</title>
        <authorList>
            <person name="Goeker M."/>
        </authorList>
    </citation>
    <scope>NUCLEOTIDE SEQUENCE [LARGE SCALE GENOMIC DNA]</scope>
    <source>
        <strain evidence="8 9">DSM 26407</strain>
    </source>
</reference>
<dbReference type="GO" id="GO:0005524">
    <property type="term" value="F:ATP binding"/>
    <property type="evidence" value="ECO:0007669"/>
    <property type="project" value="UniProtKB-KW"/>
</dbReference>
<dbReference type="InterPro" id="IPR009057">
    <property type="entry name" value="Homeodomain-like_sf"/>
</dbReference>
<dbReference type="Pfam" id="PF02954">
    <property type="entry name" value="HTH_8"/>
    <property type="match status" value="1"/>
</dbReference>
<dbReference type="GO" id="GO:0043565">
    <property type="term" value="F:sequence-specific DNA binding"/>
    <property type="evidence" value="ECO:0007669"/>
    <property type="project" value="InterPro"/>
</dbReference>
<dbReference type="Gene3D" id="1.10.8.60">
    <property type="match status" value="1"/>
</dbReference>
<keyword evidence="1" id="KW-0547">Nucleotide-binding</keyword>
<dbReference type="Gene3D" id="3.40.50.300">
    <property type="entry name" value="P-loop containing nucleotide triphosphate hydrolases"/>
    <property type="match status" value="1"/>
</dbReference>
<evidence type="ECO:0000256" key="1">
    <source>
        <dbReference type="ARBA" id="ARBA00022741"/>
    </source>
</evidence>
<dbReference type="PROSITE" id="PS50110">
    <property type="entry name" value="RESPONSE_REGULATORY"/>
    <property type="match status" value="1"/>
</dbReference>
<gene>
    <name evidence="8" type="ORF">DFQ59_102665</name>
</gene>
<feature type="domain" description="Response regulatory" evidence="7">
    <location>
        <begin position="6"/>
        <end position="120"/>
    </location>
</feature>
<dbReference type="SMART" id="SM00448">
    <property type="entry name" value="REC"/>
    <property type="match status" value="1"/>
</dbReference>
<name>A0A369CF52_9GAMM</name>
<organism evidence="8 9">
    <name type="scientific">Thioalbus denitrificans</name>
    <dbReference type="NCBI Taxonomy" id="547122"/>
    <lineage>
        <taxon>Bacteria</taxon>
        <taxon>Pseudomonadati</taxon>
        <taxon>Pseudomonadota</taxon>
        <taxon>Gammaproteobacteria</taxon>
        <taxon>Chromatiales</taxon>
        <taxon>Ectothiorhodospiraceae</taxon>
        <taxon>Thioalbus</taxon>
    </lineage>
</organism>
<dbReference type="GO" id="GO:0006355">
    <property type="term" value="P:regulation of DNA-templated transcription"/>
    <property type="evidence" value="ECO:0007669"/>
    <property type="project" value="InterPro"/>
</dbReference>
<evidence type="ECO:0000256" key="4">
    <source>
        <dbReference type="ARBA" id="ARBA00023163"/>
    </source>
</evidence>
<evidence type="ECO:0000313" key="8">
    <source>
        <dbReference type="EMBL" id="RCX32303.1"/>
    </source>
</evidence>
<evidence type="ECO:0000259" key="6">
    <source>
        <dbReference type="PROSITE" id="PS50045"/>
    </source>
</evidence>
<dbReference type="Gene3D" id="1.10.10.60">
    <property type="entry name" value="Homeodomain-like"/>
    <property type="match status" value="1"/>
</dbReference>